<dbReference type="EMBL" id="LGKG01000147">
    <property type="protein sequence ID" value="KPC61550.1"/>
    <property type="molecule type" value="Genomic_DNA"/>
</dbReference>
<proteinExistence type="predicted"/>
<name>A0A0N0GYG0_9ACTN</name>
<keyword evidence="2" id="KW-1185">Reference proteome</keyword>
<dbReference type="Proteomes" id="UP000037982">
    <property type="component" value="Unassembled WGS sequence"/>
</dbReference>
<sequence length="61" mass="7008">MDSRELRPQLGLFGEAPKERGEPWRQQRGVAARDQVGMLLAQLEGAFSSRLCRRLVVHFQE</sequence>
<accession>A0A0N0GYG0</accession>
<evidence type="ECO:0000313" key="1">
    <source>
        <dbReference type="EMBL" id="KPC61550.1"/>
    </source>
</evidence>
<dbReference type="AlphaFoldDB" id="A0A0N0GYG0"/>
<protein>
    <submittedName>
        <fullName evidence="1">Uncharacterized protein</fullName>
    </submittedName>
</protein>
<comment type="caution">
    <text evidence="1">The sequence shown here is derived from an EMBL/GenBank/DDBJ whole genome shotgun (WGS) entry which is preliminary data.</text>
</comment>
<reference evidence="2" key="1">
    <citation type="submission" date="2015-07" db="EMBL/GenBank/DDBJ databases">
        <authorList>
            <person name="Ju K.-S."/>
            <person name="Doroghazi J.R."/>
            <person name="Metcalf W.W."/>
        </authorList>
    </citation>
    <scope>NUCLEOTIDE SEQUENCE [LARGE SCALE GENOMIC DNA]</scope>
    <source>
        <strain evidence="2">NRRL ISP-5002</strain>
    </source>
</reference>
<gene>
    <name evidence="1" type="ORF">ADL29_23985</name>
</gene>
<evidence type="ECO:0000313" key="2">
    <source>
        <dbReference type="Proteomes" id="UP000037982"/>
    </source>
</evidence>
<organism evidence="1 2">
    <name type="scientific">Streptomyces chattanoogensis</name>
    <dbReference type="NCBI Taxonomy" id="66876"/>
    <lineage>
        <taxon>Bacteria</taxon>
        <taxon>Bacillati</taxon>
        <taxon>Actinomycetota</taxon>
        <taxon>Actinomycetes</taxon>
        <taxon>Kitasatosporales</taxon>
        <taxon>Streptomycetaceae</taxon>
        <taxon>Streptomyces</taxon>
    </lineage>
</organism>